<proteinExistence type="inferred from homology"/>
<evidence type="ECO:0000256" key="2">
    <source>
        <dbReference type="ARBA" id="ARBA00006375"/>
    </source>
</evidence>
<feature type="region of interest" description="Disordered" evidence="11">
    <location>
        <begin position="534"/>
        <end position="555"/>
    </location>
</feature>
<keyword evidence="7" id="KW-1133">Transmembrane helix</keyword>
<evidence type="ECO:0000313" key="12">
    <source>
        <dbReference type="EMBL" id="CAD9309385.1"/>
    </source>
</evidence>
<dbReference type="GO" id="GO:1990547">
    <property type="term" value="P:mitochondrial phosphate ion transmembrane transport"/>
    <property type="evidence" value="ECO:0007669"/>
    <property type="project" value="InterPro"/>
</dbReference>
<comment type="similarity">
    <text evidence="2">Belongs to the mitochondrial carrier (TC 2.A.29) family.</text>
</comment>
<dbReference type="PANTHER" id="PTHR45671:SF12">
    <property type="entry name" value="MITOCHONDRIAL PHOSPHATE CARRIER PROTEIN"/>
    <property type="match status" value="1"/>
</dbReference>
<protein>
    <submittedName>
        <fullName evidence="12">Uncharacterized protein</fullName>
    </submittedName>
</protein>
<feature type="region of interest" description="Disordered" evidence="11">
    <location>
        <begin position="138"/>
        <end position="178"/>
    </location>
</feature>
<evidence type="ECO:0000256" key="1">
    <source>
        <dbReference type="ARBA" id="ARBA00004448"/>
    </source>
</evidence>
<dbReference type="InterPro" id="IPR023395">
    <property type="entry name" value="MCP_dom_sf"/>
</dbReference>
<keyword evidence="3" id="KW-0813">Transport</keyword>
<keyword evidence="8" id="KW-0496">Mitochondrion</keyword>
<sequence length="868" mass="92571">MGTALAPRDAANAAAVPFNKGSFATASTVEGLPWERNPVNKRSGVTVGEAEKYGYNRSFVTYLTRFLLNFDQDIQKWWFAQSIPKGTDASVLNKLRTEQFGALAASVEVGLQDFEGSKGAKALLAQLLKRYCPPLDTTSINNSNSTSTTSTTLAATDSDTGSKQQQQQLTTRQKRQRREIKEARRQIALLFALLGGDMQPTKEITKVLAAVDNGSVKKSVIPVRKEYGGYEAAPTVLFPPPPAGTEEYETAKGRAIMEPTGRLLRLAITPGTPLVGAAPATPIVYNSEPTVIISPPLNGTVAIGKAILVSKGPRKGQLDRVELTDPGSGYTISDHVRVDIIGEPEQQQLPQTLVDQATPAEAVAAAAATAASAAIVTPLSKRHQTAHPILDLRVSAIEVTATGSGYAAEKPVKVMVASPIAGGDDIVVCTTYPKAEKDSYSTFRKEGDDTKVEDYREEMLERLGETEEEAGGRRVSGTVSGPDSGMPPRPFWGGSSSSSQLLDLLPDGVGLKYDSKLQRYALSVDTEFKESYPGLSQLSSDRPLNPDFGPRGRSPIERDMELGLATYLRFSLSGAICASGVHLALTPLDVVKTKVQTNPSKYPTVGGSFQKVLEEEGLSSFFTGWVPTLLGNFATGALLYALTEFIRRTLTEAAGADALTLEVPIILSAAGIASAVGAFVNCPFEAVKIRSIAQPGYAKDAFGVLGRMVREEGFVSLVNAIPVFLVKNVPYAMAKFTVFDLSTEYMYKAFPAAHDDLKLSLLISLVGGILGGSAAAVVSNPADAVISELKKSKSDMSPQEAATVILDRNGIPGLFKGLPVRLVYYSLLGSVQFLVYDSVRFALGIGSDDLKLYLDVLNGALQESGGPI</sequence>
<keyword evidence="5" id="KW-0677">Repeat</keyword>
<gene>
    <name evidence="12" type="ORF">GOCE00092_LOCUS25977</name>
</gene>
<dbReference type="InterPro" id="IPR018108">
    <property type="entry name" value="MCP_transmembrane"/>
</dbReference>
<dbReference type="InterPro" id="IPR044677">
    <property type="entry name" value="SLC25A3/Pic2/Mir1-like"/>
</dbReference>
<dbReference type="GO" id="GO:0005743">
    <property type="term" value="C:mitochondrial inner membrane"/>
    <property type="evidence" value="ECO:0007669"/>
    <property type="project" value="UniProtKB-SubCell"/>
</dbReference>
<dbReference type="PANTHER" id="PTHR45671">
    <property type="entry name" value="SOLUTE CARRIER FAMILY 25 (MITOCHONDRIAL CARRIER PHOSPHATE CARRIER), MEMBER 3, LIKE-RELATED-RELATED"/>
    <property type="match status" value="1"/>
</dbReference>
<feature type="repeat" description="Solcar" evidence="10">
    <location>
        <begin position="661"/>
        <end position="745"/>
    </location>
</feature>
<organism evidence="12">
    <name type="scientific">Grammatophora oceanica</name>
    <dbReference type="NCBI Taxonomy" id="210454"/>
    <lineage>
        <taxon>Eukaryota</taxon>
        <taxon>Sar</taxon>
        <taxon>Stramenopiles</taxon>
        <taxon>Ochrophyta</taxon>
        <taxon>Bacillariophyta</taxon>
        <taxon>Fragilariophyceae</taxon>
        <taxon>Fragilariophycidae</taxon>
        <taxon>Rhabdonematales</taxon>
        <taxon>Grammatophoraceae</taxon>
        <taxon>Grammatophora</taxon>
    </lineage>
</organism>
<feature type="repeat" description="Solcar" evidence="10">
    <location>
        <begin position="759"/>
        <end position="842"/>
    </location>
</feature>
<dbReference type="Pfam" id="PF00153">
    <property type="entry name" value="Mito_carr"/>
    <property type="match status" value="3"/>
</dbReference>
<evidence type="ECO:0000256" key="3">
    <source>
        <dbReference type="ARBA" id="ARBA00022448"/>
    </source>
</evidence>
<dbReference type="SUPFAM" id="SSF103506">
    <property type="entry name" value="Mitochondrial carrier"/>
    <property type="match status" value="1"/>
</dbReference>
<comment type="subcellular location">
    <subcellularLocation>
        <location evidence="1">Mitochondrion inner membrane</location>
        <topology evidence="1">Multi-pass membrane protein</topology>
    </subcellularLocation>
</comment>
<evidence type="ECO:0000256" key="4">
    <source>
        <dbReference type="ARBA" id="ARBA00022692"/>
    </source>
</evidence>
<keyword evidence="9 10" id="KW-0472">Membrane</keyword>
<dbReference type="GO" id="GO:0005315">
    <property type="term" value="F:phosphate transmembrane transporter activity"/>
    <property type="evidence" value="ECO:0007669"/>
    <property type="project" value="InterPro"/>
</dbReference>
<dbReference type="PROSITE" id="PS50920">
    <property type="entry name" value="SOLCAR"/>
    <property type="match status" value="3"/>
</dbReference>
<evidence type="ECO:0000256" key="9">
    <source>
        <dbReference type="ARBA" id="ARBA00023136"/>
    </source>
</evidence>
<feature type="repeat" description="Solcar" evidence="10">
    <location>
        <begin position="565"/>
        <end position="649"/>
    </location>
</feature>
<keyword evidence="4 10" id="KW-0812">Transmembrane</keyword>
<feature type="compositionally biased region" description="Low complexity" evidence="11">
    <location>
        <begin position="138"/>
        <end position="171"/>
    </location>
</feature>
<evidence type="ECO:0000256" key="5">
    <source>
        <dbReference type="ARBA" id="ARBA00022737"/>
    </source>
</evidence>
<evidence type="ECO:0000256" key="10">
    <source>
        <dbReference type="PROSITE-ProRule" id="PRU00282"/>
    </source>
</evidence>
<dbReference type="Gene3D" id="1.50.40.10">
    <property type="entry name" value="Mitochondrial carrier domain"/>
    <property type="match status" value="1"/>
</dbReference>
<evidence type="ECO:0000256" key="6">
    <source>
        <dbReference type="ARBA" id="ARBA00022792"/>
    </source>
</evidence>
<evidence type="ECO:0000256" key="8">
    <source>
        <dbReference type="ARBA" id="ARBA00023128"/>
    </source>
</evidence>
<reference evidence="12" key="1">
    <citation type="submission" date="2021-01" db="EMBL/GenBank/DDBJ databases">
        <authorList>
            <person name="Corre E."/>
            <person name="Pelletier E."/>
            <person name="Niang G."/>
            <person name="Scheremetjew M."/>
            <person name="Finn R."/>
            <person name="Kale V."/>
            <person name="Holt S."/>
            <person name="Cochrane G."/>
            <person name="Meng A."/>
            <person name="Brown T."/>
            <person name="Cohen L."/>
        </authorList>
    </citation>
    <scope>NUCLEOTIDE SEQUENCE</scope>
    <source>
        <strain evidence="12">CCMP 410</strain>
    </source>
</reference>
<evidence type="ECO:0000256" key="7">
    <source>
        <dbReference type="ARBA" id="ARBA00022989"/>
    </source>
</evidence>
<accession>A0A7S1VS03</accession>
<keyword evidence="6" id="KW-0999">Mitochondrion inner membrane</keyword>
<feature type="region of interest" description="Disordered" evidence="11">
    <location>
        <begin position="463"/>
        <end position="485"/>
    </location>
</feature>
<dbReference type="AlphaFoldDB" id="A0A7S1VS03"/>
<name>A0A7S1VS03_9STRA</name>
<evidence type="ECO:0000256" key="11">
    <source>
        <dbReference type="SAM" id="MobiDB-lite"/>
    </source>
</evidence>
<dbReference type="EMBL" id="HBGK01049507">
    <property type="protein sequence ID" value="CAD9309385.1"/>
    <property type="molecule type" value="Transcribed_RNA"/>
</dbReference>